<keyword evidence="2" id="KW-1185">Reference proteome</keyword>
<evidence type="ECO:0000313" key="1">
    <source>
        <dbReference type="EMBL" id="MBO1515056.1"/>
    </source>
</evidence>
<name>A0ABS3N9U1_9BACI</name>
<reference evidence="1 2" key="1">
    <citation type="submission" date="2021-03" db="EMBL/GenBank/DDBJ databases">
        <title>Whole genome sequence of Metabacillus bambusae BG109.</title>
        <authorList>
            <person name="Jeong J.W."/>
        </authorList>
    </citation>
    <scope>NUCLEOTIDE SEQUENCE [LARGE SCALE GENOMIC DNA]</scope>
    <source>
        <strain evidence="1 2">BG109</strain>
    </source>
</reference>
<dbReference type="Proteomes" id="UP000663981">
    <property type="component" value="Unassembled WGS sequence"/>
</dbReference>
<evidence type="ECO:0008006" key="3">
    <source>
        <dbReference type="Google" id="ProtNLM"/>
    </source>
</evidence>
<dbReference type="RefSeq" id="WP_207981948.1">
    <property type="nucleotide sequence ID" value="NZ_JAGDEL010000030.1"/>
</dbReference>
<organism evidence="1 2">
    <name type="scientific">Metabacillus bambusae</name>
    <dbReference type="NCBI Taxonomy" id="2795218"/>
    <lineage>
        <taxon>Bacteria</taxon>
        <taxon>Bacillati</taxon>
        <taxon>Bacillota</taxon>
        <taxon>Bacilli</taxon>
        <taxon>Bacillales</taxon>
        <taxon>Bacillaceae</taxon>
        <taxon>Metabacillus</taxon>
    </lineage>
</organism>
<sequence length="77" mass="9171">MTDIPKLLEAKAKERNEKIFKQIMVLLATNNRSLNEEKYEEFMKNITKQLDINPVDQFDREKFEHLRFLTNSGANKL</sequence>
<protein>
    <recommendedName>
        <fullName evidence="3">IDEAL domain-containing protein</fullName>
    </recommendedName>
</protein>
<accession>A0ABS3N9U1</accession>
<evidence type="ECO:0000313" key="2">
    <source>
        <dbReference type="Proteomes" id="UP000663981"/>
    </source>
</evidence>
<dbReference type="EMBL" id="JAGDEL010000030">
    <property type="protein sequence ID" value="MBO1515056.1"/>
    <property type="molecule type" value="Genomic_DNA"/>
</dbReference>
<proteinExistence type="predicted"/>
<comment type="caution">
    <text evidence="1">The sequence shown here is derived from an EMBL/GenBank/DDBJ whole genome shotgun (WGS) entry which is preliminary data.</text>
</comment>
<gene>
    <name evidence="1" type="ORF">I7822_25865</name>
</gene>